<evidence type="ECO:0000256" key="3">
    <source>
        <dbReference type="ARBA" id="ARBA00022989"/>
    </source>
</evidence>
<organism evidence="7 8">
    <name type="scientific">Mycena citricolor</name>
    <dbReference type="NCBI Taxonomy" id="2018698"/>
    <lineage>
        <taxon>Eukaryota</taxon>
        <taxon>Fungi</taxon>
        <taxon>Dikarya</taxon>
        <taxon>Basidiomycota</taxon>
        <taxon>Agaricomycotina</taxon>
        <taxon>Agaricomycetes</taxon>
        <taxon>Agaricomycetidae</taxon>
        <taxon>Agaricales</taxon>
        <taxon>Marasmiineae</taxon>
        <taxon>Mycenaceae</taxon>
        <taxon>Mycena</taxon>
    </lineage>
</organism>
<dbReference type="SUPFAM" id="SSF49785">
    <property type="entry name" value="Galactose-binding domain-like"/>
    <property type="match status" value="1"/>
</dbReference>
<name>A0AAD2HR10_9AGAR</name>
<feature type="compositionally biased region" description="Polar residues" evidence="5">
    <location>
        <begin position="407"/>
        <end position="421"/>
    </location>
</feature>
<comment type="subcellular location">
    <subcellularLocation>
        <location evidence="1">Endomembrane system</location>
    </subcellularLocation>
</comment>
<reference evidence="7" key="1">
    <citation type="submission" date="2023-11" db="EMBL/GenBank/DDBJ databases">
        <authorList>
            <person name="De Vega J J."/>
            <person name="De Vega J J."/>
        </authorList>
    </citation>
    <scope>NUCLEOTIDE SEQUENCE</scope>
</reference>
<accession>A0AAD2HR10</accession>
<keyword evidence="3" id="KW-1133">Transmembrane helix</keyword>
<dbReference type="InterPro" id="IPR012919">
    <property type="entry name" value="SUN_dom"/>
</dbReference>
<evidence type="ECO:0000256" key="2">
    <source>
        <dbReference type="ARBA" id="ARBA00022692"/>
    </source>
</evidence>
<comment type="caution">
    <text evidence="7">The sequence shown here is derived from an EMBL/GenBank/DDBJ whole genome shotgun (WGS) entry which is preliminary data.</text>
</comment>
<feature type="compositionally biased region" description="Basic and acidic residues" evidence="5">
    <location>
        <begin position="102"/>
        <end position="119"/>
    </location>
</feature>
<feature type="region of interest" description="Disordered" evidence="5">
    <location>
        <begin position="576"/>
        <end position="654"/>
    </location>
</feature>
<feature type="domain" description="SUN" evidence="6">
    <location>
        <begin position="123"/>
        <end position="291"/>
    </location>
</feature>
<dbReference type="Gene3D" id="2.60.120.260">
    <property type="entry name" value="Galactose-binding domain-like"/>
    <property type="match status" value="1"/>
</dbReference>
<keyword evidence="2" id="KW-0812">Transmembrane</keyword>
<feature type="region of interest" description="Disordered" evidence="5">
    <location>
        <begin position="90"/>
        <end position="126"/>
    </location>
</feature>
<feature type="compositionally biased region" description="Acidic residues" evidence="5">
    <location>
        <begin position="726"/>
        <end position="735"/>
    </location>
</feature>
<gene>
    <name evidence="7" type="ORF">MYCIT1_LOCUS29564</name>
</gene>
<feature type="compositionally biased region" description="Low complexity" evidence="5">
    <location>
        <begin position="616"/>
        <end position="629"/>
    </location>
</feature>
<dbReference type="EMBL" id="CAVNYO010000436">
    <property type="protein sequence ID" value="CAK5279515.1"/>
    <property type="molecule type" value="Genomic_DNA"/>
</dbReference>
<sequence>MSTYLTRPQRQSCATEDHWKIAMCFFLVLALASPAFAAVSLSTTNDLFKALAERRVKPPEPPVCCLRPLPSSEPIQDEMLLSFEEWKEKQTVKQAEQQQGKKTQDKDANGNEWTSERGDNPSAAPAEVFTHSAPLDAPHFRVPITDRFNYASMDCSARVHTSHRSAKSPASILSSKRDKYMLSPCKDQKQYIVVELCEDIRIDTVQLANFEFFSGVFKKFAVSVSKTYTTDPEGWTVASTHTAKNIRVVQSFHPPTSLRDFYRYIRIDFHSHYGNEFYCPISLLRVYGLTHLEEYKWEIWEDESRAKRGEIAAPTVPLEVNEPEPAVAPEPVRIPPSYAEFMDAAATELESTKHPETSVETSSEIAQHLTLVQPPESTETTTAAKRERSTTEFHSNSTGTAEAMPTTFVNPEPTSVSTTAPSGGESIYRTIMNRLTALEANHTLYARYVEEHTSAVREMLRRVGEDLGRAEGVGKAQAQLLARSLRDWERQQMSTHIEYLELLRKVQYLSDEIVLEKRLGVAQLLLLLAVLIFMSLTRGSRGEPVIAPSSSIRSWGRRHLSLGRLGSGEWDWVGKLKSRSHSPPELPTSKQDSPAKVVFPSRSEDQADVSKHRPPRLNLSLTRSRTRSLGNGTVRLESPRLRTPRRPGTPTRHLASIPLTHSISHGSHAPRSARKWARTAHLHELRLGSGTKSSPVTASELGLGEMGVDPHEIFTPGPFTATDVDQWIDTDEGDP</sequence>
<feature type="region of interest" description="Disordered" evidence="5">
    <location>
        <begin position="374"/>
        <end position="422"/>
    </location>
</feature>
<keyword evidence="4" id="KW-0472">Membrane</keyword>
<dbReference type="Pfam" id="PF07738">
    <property type="entry name" value="Sad1_UNC"/>
    <property type="match status" value="1"/>
</dbReference>
<dbReference type="InterPro" id="IPR008979">
    <property type="entry name" value="Galactose-bd-like_sf"/>
</dbReference>
<dbReference type="AlphaFoldDB" id="A0AAD2HR10"/>
<dbReference type="InterPro" id="IPR045120">
    <property type="entry name" value="Suco/Slp1-like"/>
</dbReference>
<feature type="compositionally biased region" description="Basic and acidic residues" evidence="5">
    <location>
        <begin position="602"/>
        <end position="611"/>
    </location>
</feature>
<feature type="compositionally biased region" description="Polar residues" evidence="5">
    <location>
        <begin position="92"/>
        <end position="101"/>
    </location>
</feature>
<evidence type="ECO:0000259" key="6">
    <source>
        <dbReference type="PROSITE" id="PS51469"/>
    </source>
</evidence>
<evidence type="ECO:0000256" key="5">
    <source>
        <dbReference type="SAM" id="MobiDB-lite"/>
    </source>
</evidence>
<proteinExistence type="predicted"/>
<evidence type="ECO:0000256" key="1">
    <source>
        <dbReference type="ARBA" id="ARBA00004308"/>
    </source>
</evidence>
<dbReference type="GO" id="GO:0016020">
    <property type="term" value="C:membrane"/>
    <property type="evidence" value="ECO:0007669"/>
    <property type="project" value="InterPro"/>
</dbReference>
<keyword evidence="8" id="KW-1185">Reference proteome</keyword>
<evidence type="ECO:0000256" key="4">
    <source>
        <dbReference type="ARBA" id="ARBA00023136"/>
    </source>
</evidence>
<dbReference type="GO" id="GO:0034975">
    <property type="term" value="P:protein folding in endoplasmic reticulum"/>
    <property type="evidence" value="ECO:0007669"/>
    <property type="project" value="TreeGrafter"/>
</dbReference>
<dbReference type="PANTHER" id="PTHR12953">
    <property type="entry name" value="MEMBRANE PROTEIN CH1 RELATED"/>
    <property type="match status" value="1"/>
</dbReference>
<dbReference type="GO" id="GO:0005737">
    <property type="term" value="C:cytoplasm"/>
    <property type="evidence" value="ECO:0007669"/>
    <property type="project" value="TreeGrafter"/>
</dbReference>
<dbReference type="PROSITE" id="PS51469">
    <property type="entry name" value="SUN"/>
    <property type="match status" value="1"/>
</dbReference>
<dbReference type="PANTHER" id="PTHR12953:SF0">
    <property type="entry name" value="SUN DOMAIN-CONTAINING OSSIFICATION FACTOR"/>
    <property type="match status" value="1"/>
</dbReference>
<evidence type="ECO:0000313" key="8">
    <source>
        <dbReference type="Proteomes" id="UP001295794"/>
    </source>
</evidence>
<dbReference type="GO" id="GO:0012505">
    <property type="term" value="C:endomembrane system"/>
    <property type="evidence" value="ECO:0007669"/>
    <property type="project" value="UniProtKB-SubCell"/>
</dbReference>
<feature type="region of interest" description="Disordered" evidence="5">
    <location>
        <begin position="708"/>
        <end position="735"/>
    </location>
</feature>
<dbReference type="Proteomes" id="UP001295794">
    <property type="component" value="Unassembled WGS sequence"/>
</dbReference>
<evidence type="ECO:0000313" key="7">
    <source>
        <dbReference type="EMBL" id="CAK5279515.1"/>
    </source>
</evidence>
<protein>
    <recommendedName>
        <fullName evidence="6">SUN domain-containing protein</fullName>
    </recommendedName>
</protein>